<gene>
    <name evidence="4" type="ORF">JDV02_010724</name>
</gene>
<accession>A0A9Q8QTI6</accession>
<evidence type="ECO:0000256" key="1">
    <source>
        <dbReference type="ARBA" id="ARBA00007946"/>
    </source>
</evidence>
<dbReference type="SFLD" id="SFLDS00005">
    <property type="entry name" value="Isoprenoid_Synthase_Type_I"/>
    <property type="match status" value="1"/>
</dbReference>
<evidence type="ECO:0000313" key="4">
    <source>
        <dbReference type="EMBL" id="UNI25016.1"/>
    </source>
</evidence>
<dbReference type="GO" id="GO:0016838">
    <property type="term" value="F:carbon-oxygen lyase activity, acting on phosphates"/>
    <property type="evidence" value="ECO:0007669"/>
    <property type="project" value="InterPro"/>
</dbReference>
<proteinExistence type="inferred from homology"/>
<organism evidence="4 5">
    <name type="scientific">Purpureocillium takamizusanense</name>
    <dbReference type="NCBI Taxonomy" id="2060973"/>
    <lineage>
        <taxon>Eukaryota</taxon>
        <taxon>Fungi</taxon>
        <taxon>Dikarya</taxon>
        <taxon>Ascomycota</taxon>
        <taxon>Pezizomycotina</taxon>
        <taxon>Sordariomycetes</taxon>
        <taxon>Hypocreomycetidae</taxon>
        <taxon>Hypocreales</taxon>
        <taxon>Ophiocordycipitaceae</taxon>
        <taxon>Purpureocillium</taxon>
    </lineage>
</organism>
<dbReference type="RefSeq" id="XP_047848497.1">
    <property type="nucleotide sequence ID" value="XM_047992483.1"/>
</dbReference>
<dbReference type="KEGG" id="ptkz:JDV02_010724"/>
<dbReference type="SUPFAM" id="SSF48576">
    <property type="entry name" value="Terpenoid synthases"/>
    <property type="match status" value="1"/>
</dbReference>
<keyword evidence="5" id="KW-1185">Reference proteome</keyword>
<keyword evidence="2" id="KW-0456">Lyase</keyword>
<feature type="region of interest" description="Disordered" evidence="3">
    <location>
        <begin position="1"/>
        <end position="20"/>
    </location>
</feature>
<dbReference type="InterPro" id="IPR008949">
    <property type="entry name" value="Isoprenoid_synthase_dom_sf"/>
</dbReference>
<reference evidence="4" key="1">
    <citation type="submission" date="2021-11" db="EMBL/GenBank/DDBJ databases">
        <title>Purpureocillium_takamizusanense_genome.</title>
        <authorList>
            <person name="Nguyen N.-H."/>
        </authorList>
    </citation>
    <scope>NUCLEOTIDE SEQUENCE</scope>
    <source>
        <strain evidence="4">PT3</strain>
    </source>
</reference>
<sequence length="333" mass="37299">MSAIHPTAPSSGGRDVKPSCGDQWTIKQYEEVINSFLREISFTPPHGGPDLDLVSAVRNRMESQGVSPATLAVVRQCIETGARISSKTYSYLSPAMQEIIATYAAYVISIDDLTAEITSDLESYTAALMCGKMQRHTLLQGFTNHLSDQCEIFGPFGGDMIVKGSLEFLSSAVVETRETEPMFLPEGASDYLVYFRAKTGVAEPFAFFCFPEDVYPEATCLETYSKAIPSIMLILGYVNDVFSFYKEEASPGDAAGFIRSYSKFYNISLIQSLRRITNETLRVVQQLRDICVGHGRLSEHMERFVQGYIWYHLTSSRYKLSELDILTLQVKRH</sequence>
<dbReference type="AlphaFoldDB" id="A0A9Q8QTI6"/>
<evidence type="ECO:0008006" key="6">
    <source>
        <dbReference type="Google" id="ProtNLM"/>
    </source>
</evidence>
<evidence type="ECO:0000313" key="5">
    <source>
        <dbReference type="Proteomes" id="UP000829364"/>
    </source>
</evidence>
<dbReference type="Pfam" id="PF06330">
    <property type="entry name" value="TRI5"/>
    <property type="match status" value="1"/>
</dbReference>
<dbReference type="Proteomes" id="UP000829364">
    <property type="component" value="Chromosome 14"/>
</dbReference>
<dbReference type="GeneID" id="72072667"/>
<dbReference type="EMBL" id="CP086367">
    <property type="protein sequence ID" value="UNI25016.1"/>
    <property type="molecule type" value="Genomic_DNA"/>
</dbReference>
<protein>
    <recommendedName>
        <fullName evidence="6">Terpenoid synthase</fullName>
    </recommendedName>
</protein>
<name>A0A9Q8QTI6_9HYPO</name>
<evidence type="ECO:0000256" key="3">
    <source>
        <dbReference type="SAM" id="MobiDB-lite"/>
    </source>
</evidence>
<dbReference type="SFLD" id="SFLDG01021">
    <property type="entry name" value="Trichodiene_Synthase_Like"/>
    <property type="match status" value="1"/>
</dbReference>
<comment type="similarity">
    <text evidence="1">Belongs to the trichodiene synthase family.</text>
</comment>
<evidence type="ECO:0000256" key="2">
    <source>
        <dbReference type="ARBA" id="ARBA00023239"/>
    </source>
</evidence>
<dbReference type="InterPro" id="IPR024652">
    <property type="entry name" value="Trichodiene_synth"/>
</dbReference>
<dbReference type="OrthoDB" id="2998174at2759"/>
<dbReference type="Gene3D" id="1.10.600.10">
    <property type="entry name" value="Farnesyl Diphosphate Synthase"/>
    <property type="match status" value="1"/>
</dbReference>